<dbReference type="SUPFAM" id="SSF161098">
    <property type="entry name" value="MetI-like"/>
    <property type="match status" value="1"/>
</dbReference>
<comment type="caution">
    <text evidence="10">The sequence shown here is derived from an EMBL/GenBank/DDBJ whole genome shotgun (WGS) entry which is preliminary data.</text>
</comment>
<evidence type="ECO:0000313" key="11">
    <source>
        <dbReference type="Proteomes" id="UP000597761"/>
    </source>
</evidence>
<dbReference type="InterPro" id="IPR050366">
    <property type="entry name" value="BP-dependent_transpt_permease"/>
</dbReference>
<dbReference type="RefSeq" id="WP_229659675.1">
    <property type="nucleotide sequence ID" value="NZ_BMJI01000001.1"/>
</dbReference>
<dbReference type="PANTHER" id="PTHR43386:SF1">
    <property type="entry name" value="D,D-DIPEPTIDE TRANSPORT SYSTEM PERMEASE PROTEIN DDPC-RELATED"/>
    <property type="match status" value="1"/>
</dbReference>
<evidence type="ECO:0000256" key="6">
    <source>
        <dbReference type="ARBA" id="ARBA00023136"/>
    </source>
</evidence>
<feature type="region of interest" description="Disordered" evidence="8">
    <location>
        <begin position="287"/>
        <end position="310"/>
    </location>
</feature>
<feature type="domain" description="ABC transmembrane type-1" evidence="9">
    <location>
        <begin position="89"/>
        <end position="278"/>
    </location>
</feature>
<comment type="subcellular location">
    <subcellularLocation>
        <location evidence="1 7">Cell membrane</location>
        <topology evidence="1 7">Multi-pass membrane protein</topology>
    </subcellularLocation>
</comment>
<evidence type="ECO:0000256" key="5">
    <source>
        <dbReference type="ARBA" id="ARBA00022989"/>
    </source>
</evidence>
<dbReference type="InterPro" id="IPR000515">
    <property type="entry name" value="MetI-like"/>
</dbReference>
<comment type="similarity">
    <text evidence="7">Belongs to the binding-protein-dependent transport system permease family.</text>
</comment>
<evidence type="ECO:0000256" key="7">
    <source>
        <dbReference type="RuleBase" id="RU363032"/>
    </source>
</evidence>
<proteinExistence type="inferred from homology"/>
<feature type="transmembrane region" description="Helical" evidence="7">
    <location>
        <begin position="125"/>
        <end position="146"/>
    </location>
</feature>
<dbReference type="InterPro" id="IPR035906">
    <property type="entry name" value="MetI-like_sf"/>
</dbReference>
<name>A0ABQ1NPX2_9MICC</name>
<evidence type="ECO:0000256" key="4">
    <source>
        <dbReference type="ARBA" id="ARBA00022692"/>
    </source>
</evidence>
<feature type="transmembrane region" description="Helical" evidence="7">
    <location>
        <begin position="91"/>
        <end position="113"/>
    </location>
</feature>
<evidence type="ECO:0000256" key="8">
    <source>
        <dbReference type="SAM" id="MobiDB-lite"/>
    </source>
</evidence>
<sequence>MSARVSHPEAPRRRRRRPGAGRLLLRQPIGVGALVVLAGVVLAALLSLVWTPYDPMAASSRLWAAPSPAHWFGTDQIGRDIFSRVLAGSRVAVQVAVFSALLAAVVGLAFGALSTLTTRWVREPVAILVDVLIAFPTLLIAMMLAATFGGSLAVVVVAVGIGYGVGASRVLRSEFRIVAGADYVLAAEASGLSRSRILTRHVLPNIAPAFIVQLSLTMALSQLAEAGLSYLGYGAPTSVISWGRMLAEMQDHVTTHPLAAFWPGAAIAVTVLALNLLGDALREATDPTLGTSRSARRRGTESAGALSLGA</sequence>
<reference evidence="11" key="1">
    <citation type="journal article" date="2019" name="Int. J. Syst. Evol. Microbiol.">
        <title>The Global Catalogue of Microorganisms (GCM) 10K type strain sequencing project: providing services to taxonomists for standard genome sequencing and annotation.</title>
        <authorList>
            <consortium name="The Broad Institute Genomics Platform"/>
            <consortium name="The Broad Institute Genome Sequencing Center for Infectious Disease"/>
            <person name="Wu L."/>
            <person name="Ma J."/>
        </authorList>
    </citation>
    <scope>NUCLEOTIDE SEQUENCE [LARGE SCALE GENOMIC DNA]</scope>
    <source>
        <strain evidence="11">CGMCC 1.15480</strain>
    </source>
</reference>
<feature type="transmembrane region" description="Helical" evidence="7">
    <location>
        <begin position="23"/>
        <end position="50"/>
    </location>
</feature>
<organism evidence="10 11">
    <name type="scientific">Tersicoccus solisilvae</name>
    <dbReference type="NCBI Taxonomy" id="1882339"/>
    <lineage>
        <taxon>Bacteria</taxon>
        <taxon>Bacillati</taxon>
        <taxon>Actinomycetota</taxon>
        <taxon>Actinomycetes</taxon>
        <taxon>Micrococcales</taxon>
        <taxon>Micrococcaceae</taxon>
        <taxon>Tersicoccus</taxon>
    </lineage>
</organism>
<dbReference type="Gene3D" id="1.10.3720.10">
    <property type="entry name" value="MetI-like"/>
    <property type="match status" value="1"/>
</dbReference>
<dbReference type="CDD" id="cd06261">
    <property type="entry name" value="TM_PBP2"/>
    <property type="match status" value="1"/>
</dbReference>
<accession>A0ABQ1NPX2</accession>
<dbReference type="PANTHER" id="PTHR43386">
    <property type="entry name" value="OLIGOPEPTIDE TRANSPORT SYSTEM PERMEASE PROTEIN APPC"/>
    <property type="match status" value="1"/>
</dbReference>
<keyword evidence="11" id="KW-1185">Reference proteome</keyword>
<keyword evidence="5 7" id="KW-1133">Transmembrane helix</keyword>
<feature type="transmembrane region" description="Helical" evidence="7">
    <location>
        <begin position="202"/>
        <end position="224"/>
    </location>
</feature>
<gene>
    <name evidence="10" type="ORF">GCM10011512_02770</name>
</gene>
<evidence type="ECO:0000256" key="2">
    <source>
        <dbReference type="ARBA" id="ARBA00022448"/>
    </source>
</evidence>
<evidence type="ECO:0000259" key="9">
    <source>
        <dbReference type="PROSITE" id="PS50928"/>
    </source>
</evidence>
<feature type="transmembrane region" description="Helical" evidence="7">
    <location>
        <begin position="152"/>
        <end position="171"/>
    </location>
</feature>
<keyword evidence="2 7" id="KW-0813">Transport</keyword>
<keyword evidence="6 7" id="KW-0472">Membrane</keyword>
<dbReference type="PROSITE" id="PS50928">
    <property type="entry name" value="ABC_TM1"/>
    <property type="match status" value="1"/>
</dbReference>
<dbReference type="Pfam" id="PF00528">
    <property type="entry name" value="BPD_transp_1"/>
    <property type="match status" value="1"/>
</dbReference>
<protein>
    <submittedName>
        <fullName evidence="10">Peptide ABC transporter permease</fullName>
    </submittedName>
</protein>
<evidence type="ECO:0000256" key="3">
    <source>
        <dbReference type="ARBA" id="ARBA00022475"/>
    </source>
</evidence>
<evidence type="ECO:0000313" key="10">
    <source>
        <dbReference type="EMBL" id="GGC79629.1"/>
    </source>
</evidence>
<keyword evidence="4 7" id="KW-0812">Transmembrane</keyword>
<dbReference type="Proteomes" id="UP000597761">
    <property type="component" value="Unassembled WGS sequence"/>
</dbReference>
<evidence type="ECO:0000256" key="1">
    <source>
        <dbReference type="ARBA" id="ARBA00004651"/>
    </source>
</evidence>
<keyword evidence="3" id="KW-1003">Cell membrane</keyword>
<feature type="transmembrane region" description="Helical" evidence="7">
    <location>
        <begin position="259"/>
        <end position="278"/>
    </location>
</feature>
<dbReference type="EMBL" id="BMJI01000001">
    <property type="protein sequence ID" value="GGC79629.1"/>
    <property type="molecule type" value="Genomic_DNA"/>
</dbReference>